<dbReference type="AlphaFoldDB" id="A0A5Q4ZE25"/>
<dbReference type="InterPro" id="IPR035965">
    <property type="entry name" value="PAS-like_dom_sf"/>
</dbReference>
<evidence type="ECO:0000313" key="8">
    <source>
        <dbReference type="Proteomes" id="UP000325811"/>
    </source>
</evidence>
<dbReference type="EMBL" id="LR699553">
    <property type="protein sequence ID" value="VVD28952.1"/>
    <property type="molecule type" value="Genomic_DNA"/>
</dbReference>
<dbReference type="SUPFAM" id="SSF55785">
    <property type="entry name" value="PYP-like sensor domain (PAS domain)"/>
    <property type="match status" value="1"/>
</dbReference>
<dbReference type="InterPro" id="IPR000014">
    <property type="entry name" value="PAS"/>
</dbReference>
<evidence type="ECO:0000313" key="7">
    <source>
        <dbReference type="EMBL" id="VVD28952.1"/>
    </source>
</evidence>
<feature type="domain" description="PAS" evidence="5">
    <location>
        <begin position="38"/>
        <end position="94"/>
    </location>
</feature>
<feature type="domain" description="Histidine kinase" evidence="4">
    <location>
        <begin position="182"/>
        <end position="380"/>
    </location>
</feature>
<dbReference type="SMART" id="SM00091">
    <property type="entry name" value="PAS"/>
    <property type="match status" value="1"/>
</dbReference>
<evidence type="ECO:0000259" key="4">
    <source>
        <dbReference type="PROSITE" id="PS50109"/>
    </source>
</evidence>
<dbReference type="KEGG" id="pdio:PDMSB3_2496"/>
<gene>
    <name evidence="7" type="ORF">PDMSB3_2496</name>
</gene>
<dbReference type="InterPro" id="IPR003594">
    <property type="entry name" value="HATPase_dom"/>
</dbReference>
<dbReference type="PROSITE" id="PS50113">
    <property type="entry name" value="PAC"/>
    <property type="match status" value="1"/>
</dbReference>
<reference evidence="7 8" key="1">
    <citation type="submission" date="2019-08" db="EMBL/GenBank/DDBJ databases">
        <authorList>
            <person name="Herpell B J."/>
        </authorList>
    </citation>
    <scope>NUCLEOTIDE SEQUENCE [LARGE SCALE GENOMIC DNA]</scope>
    <source>
        <strain evidence="8">Msb3</strain>
    </source>
</reference>
<dbReference type="Gene3D" id="1.20.5.1930">
    <property type="match status" value="1"/>
</dbReference>
<organism evidence="7 8">
    <name type="scientific">Paraburkholderia dioscoreae</name>
    <dbReference type="NCBI Taxonomy" id="2604047"/>
    <lineage>
        <taxon>Bacteria</taxon>
        <taxon>Pseudomonadati</taxon>
        <taxon>Pseudomonadota</taxon>
        <taxon>Betaproteobacteria</taxon>
        <taxon>Burkholderiales</taxon>
        <taxon>Burkholderiaceae</taxon>
        <taxon>Paraburkholderia</taxon>
    </lineage>
</organism>
<dbReference type="NCBIfam" id="TIGR00229">
    <property type="entry name" value="sensory_box"/>
    <property type="match status" value="1"/>
</dbReference>
<dbReference type="SMART" id="SM00387">
    <property type="entry name" value="HATPase_c"/>
    <property type="match status" value="1"/>
</dbReference>
<feature type="domain" description="PAC" evidence="6">
    <location>
        <begin position="113"/>
        <end position="165"/>
    </location>
</feature>
<dbReference type="InterPro" id="IPR000700">
    <property type="entry name" value="PAS-assoc_C"/>
</dbReference>
<dbReference type="InterPro" id="IPR011712">
    <property type="entry name" value="Sig_transdc_His_kin_sub3_dim/P"/>
</dbReference>
<evidence type="ECO:0000259" key="5">
    <source>
        <dbReference type="PROSITE" id="PS50112"/>
    </source>
</evidence>
<accession>A0A5Q4ZE25</accession>
<dbReference type="SUPFAM" id="SSF55874">
    <property type="entry name" value="ATPase domain of HSP90 chaperone/DNA topoisomerase II/histidine kinase"/>
    <property type="match status" value="1"/>
</dbReference>
<evidence type="ECO:0000256" key="2">
    <source>
        <dbReference type="ARBA" id="ARBA00022777"/>
    </source>
</evidence>
<keyword evidence="8" id="KW-1185">Reference proteome</keyword>
<dbReference type="Gene3D" id="3.30.450.20">
    <property type="entry name" value="PAS domain"/>
    <property type="match status" value="1"/>
</dbReference>
<dbReference type="InterPro" id="IPR050482">
    <property type="entry name" value="Sensor_HK_TwoCompSys"/>
</dbReference>
<dbReference type="Pfam" id="PF07730">
    <property type="entry name" value="HisKA_3"/>
    <property type="match status" value="1"/>
</dbReference>
<dbReference type="InterPro" id="IPR005467">
    <property type="entry name" value="His_kinase_dom"/>
</dbReference>
<protein>
    <submittedName>
        <fullName evidence="7">PAS domain S-box</fullName>
    </submittedName>
</protein>
<name>A0A5Q4ZE25_9BURK</name>
<dbReference type="Proteomes" id="UP000325811">
    <property type="component" value="Chromosome I"/>
</dbReference>
<dbReference type="GO" id="GO:0046983">
    <property type="term" value="F:protein dimerization activity"/>
    <property type="evidence" value="ECO:0007669"/>
    <property type="project" value="InterPro"/>
</dbReference>
<dbReference type="InterPro" id="IPR036890">
    <property type="entry name" value="HATPase_C_sf"/>
</dbReference>
<dbReference type="Gene3D" id="3.30.565.10">
    <property type="entry name" value="Histidine kinase-like ATPase, C-terminal domain"/>
    <property type="match status" value="1"/>
</dbReference>
<evidence type="ECO:0000259" key="6">
    <source>
        <dbReference type="PROSITE" id="PS50113"/>
    </source>
</evidence>
<keyword evidence="3" id="KW-0902">Two-component regulatory system</keyword>
<dbReference type="Pfam" id="PF02518">
    <property type="entry name" value="HATPase_c"/>
    <property type="match status" value="1"/>
</dbReference>
<keyword evidence="1" id="KW-0808">Transferase</keyword>
<evidence type="ECO:0000256" key="1">
    <source>
        <dbReference type="ARBA" id="ARBA00022679"/>
    </source>
</evidence>
<dbReference type="PROSITE" id="PS50112">
    <property type="entry name" value="PAS"/>
    <property type="match status" value="1"/>
</dbReference>
<dbReference type="CDD" id="cd00130">
    <property type="entry name" value="PAS"/>
    <property type="match status" value="1"/>
</dbReference>
<evidence type="ECO:0000256" key="3">
    <source>
        <dbReference type="ARBA" id="ARBA00023012"/>
    </source>
</evidence>
<dbReference type="GO" id="GO:0016020">
    <property type="term" value="C:membrane"/>
    <property type="evidence" value="ECO:0007669"/>
    <property type="project" value="InterPro"/>
</dbReference>
<dbReference type="PANTHER" id="PTHR24421:SF58">
    <property type="entry name" value="SIGNAL TRANSDUCTION HISTIDINE-PROTEIN KINASE_PHOSPHATASE UHPB"/>
    <property type="match status" value="1"/>
</dbReference>
<dbReference type="PROSITE" id="PS50109">
    <property type="entry name" value="HIS_KIN"/>
    <property type="match status" value="1"/>
</dbReference>
<sequence>MQWSGRSQFINLSEMPVVLKWNDQKHRSATANDSDVPLEDRYQLLIDAVQDYAIFMLDQQGRVASWNNGAHKIKGYTPNEIIGRHFSVFYTPEDIASGKPGHELALAIAQGRVADQGWRVRRDGSRFWADVTITAVYDPAGTLLGFAKVTRDMTERVRLAELEHASELAAQIQRTREDEQRRIARELHDDLGQQLTALKMGVVALQRRVGENVSDPDGSAAASGLQRQIDSMMASLRRIAADLRPPLLDDLGLAAALEWLTDDFTQRFNVAARLRIDTDDAGFTPFASSALFRIVQEALTNVARHARASEVVVGISSDATTCAIHVEDNGRGTVLEDAGKRGSFGLLGMRERVRQLRGTLTIDSAPGSGFRITVRIPLSAIRPDETPPG</sequence>
<keyword evidence="2" id="KW-0418">Kinase</keyword>
<proteinExistence type="predicted"/>
<dbReference type="GO" id="GO:0000155">
    <property type="term" value="F:phosphorelay sensor kinase activity"/>
    <property type="evidence" value="ECO:0007669"/>
    <property type="project" value="InterPro"/>
</dbReference>
<dbReference type="PANTHER" id="PTHR24421">
    <property type="entry name" value="NITRATE/NITRITE SENSOR PROTEIN NARX-RELATED"/>
    <property type="match status" value="1"/>
</dbReference>
<dbReference type="CDD" id="cd16917">
    <property type="entry name" value="HATPase_UhpB-NarQ-NarX-like"/>
    <property type="match status" value="1"/>
</dbReference>
<dbReference type="Pfam" id="PF13426">
    <property type="entry name" value="PAS_9"/>
    <property type="match status" value="1"/>
</dbReference>